<dbReference type="PANTHER" id="PTHR18895:SF74">
    <property type="entry name" value="MTRF1L RELEASE FACTOR GLUTAMINE METHYLTRANSFERASE"/>
    <property type="match status" value="1"/>
</dbReference>
<dbReference type="InterPro" id="IPR004556">
    <property type="entry name" value="HemK-like"/>
</dbReference>
<dbReference type="AlphaFoldDB" id="A0AA48RB81"/>
<dbReference type="InterPro" id="IPR040758">
    <property type="entry name" value="PrmC_N"/>
</dbReference>
<dbReference type="InterPro" id="IPR002052">
    <property type="entry name" value="DNA_methylase_N6_adenine_CS"/>
</dbReference>
<evidence type="ECO:0000259" key="6">
    <source>
        <dbReference type="Pfam" id="PF05175"/>
    </source>
</evidence>
<dbReference type="GO" id="GO:0102559">
    <property type="term" value="F:peptide chain release factor N(5)-glutamine methyltransferase activity"/>
    <property type="evidence" value="ECO:0007669"/>
    <property type="project" value="UniProtKB-EC"/>
</dbReference>
<gene>
    <name evidence="8" type="ORF">AMST5_02930</name>
</gene>
<accession>A0AA48RB81</accession>
<dbReference type="Pfam" id="PF17827">
    <property type="entry name" value="PrmC_N"/>
    <property type="match status" value="1"/>
</dbReference>
<dbReference type="NCBIfam" id="TIGR00536">
    <property type="entry name" value="hemK_fam"/>
    <property type="match status" value="1"/>
</dbReference>
<evidence type="ECO:0000256" key="1">
    <source>
        <dbReference type="ARBA" id="ARBA00012771"/>
    </source>
</evidence>
<dbReference type="SUPFAM" id="SSF53335">
    <property type="entry name" value="S-adenosyl-L-methionine-dependent methyltransferases"/>
    <property type="match status" value="1"/>
</dbReference>
<feature type="domain" description="Release factor glutamine methyltransferase N-terminal" evidence="7">
    <location>
        <begin position="20"/>
        <end position="92"/>
    </location>
</feature>
<proteinExistence type="inferred from homology"/>
<dbReference type="Pfam" id="PF05175">
    <property type="entry name" value="MTS"/>
    <property type="match status" value="1"/>
</dbReference>
<dbReference type="EC" id="2.1.1.297" evidence="1"/>
<sequence length="302" mass="31910">MSRAPAFRLAAPQELPSRAEALSRVAAALTESGVETQEAQDDARALLRAAARLSRLDLALSPETSLTTNEAERLWNYAARRAAREPVSRILGARGFWTLDLTVAPDVLDPRADTETLVETALDLIEDHNAPLAVLDLGAGSGAILCALLSELPQASGVAVDLSAAACAATRENLARCGLSQRAQVLRGRWGTPLASRFDVIVSNPPYVRAGDIATLDPEVRLHDPHLALDGGADGLDCYREIVGDLRRLLAPGGLVAFEVGFDQAASVAALLQAENLEIAGFARDAGGRDRVVAARAEQPES</sequence>
<organism evidence="8">
    <name type="scientific">freshwater sediment metagenome</name>
    <dbReference type="NCBI Taxonomy" id="556182"/>
    <lineage>
        <taxon>unclassified sequences</taxon>
        <taxon>metagenomes</taxon>
        <taxon>ecological metagenomes</taxon>
    </lineage>
</organism>
<keyword evidence="4" id="KW-0949">S-adenosyl-L-methionine</keyword>
<evidence type="ECO:0000313" key="8">
    <source>
        <dbReference type="EMBL" id="CAJ0878007.1"/>
    </source>
</evidence>
<dbReference type="InterPro" id="IPR050320">
    <property type="entry name" value="N5-glutamine_MTase"/>
</dbReference>
<dbReference type="EMBL" id="OY288114">
    <property type="protein sequence ID" value="CAJ0878007.1"/>
    <property type="molecule type" value="Genomic_DNA"/>
</dbReference>
<dbReference type="CDD" id="cd02440">
    <property type="entry name" value="AdoMet_MTases"/>
    <property type="match status" value="1"/>
</dbReference>
<dbReference type="HAMAP" id="MF_02126">
    <property type="entry name" value="RF_methyltr_PrmC"/>
    <property type="match status" value="1"/>
</dbReference>
<feature type="domain" description="Methyltransferase small" evidence="6">
    <location>
        <begin position="132"/>
        <end position="211"/>
    </location>
</feature>
<dbReference type="NCBIfam" id="TIGR03534">
    <property type="entry name" value="RF_mod_PrmC"/>
    <property type="match status" value="1"/>
</dbReference>
<protein>
    <recommendedName>
        <fullName evidence="1">peptide chain release factor N(5)-glutamine methyltransferase</fullName>
        <ecNumber evidence="1">2.1.1.297</ecNumber>
    </recommendedName>
</protein>
<evidence type="ECO:0000256" key="5">
    <source>
        <dbReference type="ARBA" id="ARBA00048391"/>
    </source>
</evidence>
<dbReference type="GO" id="GO:0003676">
    <property type="term" value="F:nucleic acid binding"/>
    <property type="evidence" value="ECO:0007669"/>
    <property type="project" value="InterPro"/>
</dbReference>
<name>A0AA48RB81_9ZZZZ</name>
<evidence type="ECO:0000256" key="4">
    <source>
        <dbReference type="ARBA" id="ARBA00022691"/>
    </source>
</evidence>
<evidence type="ECO:0000256" key="2">
    <source>
        <dbReference type="ARBA" id="ARBA00022603"/>
    </source>
</evidence>
<evidence type="ECO:0000256" key="3">
    <source>
        <dbReference type="ARBA" id="ARBA00022679"/>
    </source>
</evidence>
<keyword evidence="2" id="KW-0489">Methyltransferase</keyword>
<dbReference type="Gene3D" id="3.40.50.150">
    <property type="entry name" value="Vaccinia Virus protein VP39"/>
    <property type="match status" value="1"/>
</dbReference>
<dbReference type="InterPro" id="IPR019874">
    <property type="entry name" value="RF_methyltr_PrmC"/>
</dbReference>
<keyword evidence="3" id="KW-0808">Transferase</keyword>
<dbReference type="PROSITE" id="PS00092">
    <property type="entry name" value="N6_MTASE"/>
    <property type="match status" value="1"/>
</dbReference>
<dbReference type="Gene3D" id="1.10.8.10">
    <property type="entry name" value="DNA helicase RuvA subunit, C-terminal domain"/>
    <property type="match status" value="1"/>
</dbReference>
<dbReference type="PANTHER" id="PTHR18895">
    <property type="entry name" value="HEMK METHYLTRANSFERASE"/>
    <property type="match status" value="1"/>
</dbReference>
<comment type="catalytic activity">
    <reaction evidence="5">
        <text>L-glutaminyl-[peptide chain release factor] + S-adenosyl-L-methionine = N(5)-methyl-L-glutaminyl-[peptide chain release factor] + S-adenosyl-L-homocysteine + H(+)</text>
        <dbReference type="Rhea" id="RHEA:42896"/>
        <dbReference type="Rhea" id="RHEA-COMP:10271"/>
        <dbReference type="Rhea" id="RHEA-COMP:10272"/>
        <dbReference type="ChEBI" id="CHEBI:15378"/>
        <dbReference type="ChEBI" id="CHEBI:30011"/>
        <dbReference type="ChEBI" id="CHEBI:57856"/>
        <dbReference type="ChEBI" id="CHEBI:59789"/>
        <dbReference type="ChEBI" id="CHEBI:61891"/>
        <dbReference type="EC" id="2.1.1.297"/>
    </reaction>
</comment>
<evidence type="ECO:0000259" key="7">
    <source>
        <dbReference type="Pfam" id="PF17827"/>
    </source>
</evidence>
<dbReference type="InterPro" id="IPR007848">
    <property type="entry name" value="Small_mtfrase_dom"/>
</dbReference>
<reference evidence="8" key="1">
    <citation type="submission" date="2023-07" db="EMBL/GenBank/DDBJ databases">
        <authorList>
            <person name="Pelsma A.J. K."/>
        </authorList>
    </citation>
    <scope>NUCLEOTIDE SEQUENCE</scope>
</reference>
<dbReference type="InterPro" id="IPR029063">
    <property type="entry name" value="SAM-dependent_MTases_sf"/>
</dbReference>
<dbReference type="GO" id="GO:0032259">
    <property type="term" value="P:methylation"/>
    <property type="evidence" value="ECO:0007669"/>
    <property type="project" value="UniProtKB-KW"/>
</dbReference>